<sequence length="189" mass="20386">MRFPLTFIATGALSGFVLATALYTEVFEGFLAGATTTDIAMQQTTSVTAINVTSTASAVDTSEHILEKRKCFSCREMCALSGEICVKKGYFDDGGKVEVCWKRTVKQPTTLITAIKSAPTTLYTAAKAVQNEPEGKKRKCMSCRGMCAIGADTCINMGCFDGGVSILSHHLGCGQHRLSVVQYLHEEFC</sequence>
<dbReference type="AlphaFoldDB" id="A0A9W8Z9J8"/>
<dbReference type="EMBL" id="JAPEVA010000057">
    <property type="protein sequence ID" value="KAJ4402873.1"/>
    <property type="molecule type" value="Genomic_DNA"/>
</dbReference>
<organism evidence="1 2">
    <name type="scientific">Didymella pomorum</name>
    <dbReference type="NCBI Taxonomy" id="749634"/>
    <lineage>
        <taxon>Eukaryota</taxon>
        <taxon>Fungi</taxon>
        <taxon>Dikarya</taxon>
        <taxon>Ascomycota</taxon>
        <taxon>Pezizomycotina</taxon>
        <taxon>Dothideomycetes</taxon>
        <taxon>Pleosporomycetidae</taxon>
        <taxon>Pleosporales</taxon>
        <taxon>Pleosporineae</taxon>
        <taxon>Didymellaceae</taxon>
        <taxon>Didymella</taxon>
    </lineage>
</organism>
<gene>
    <name evidence="1" type="ORF">N0V91_006945</name>
</gene>
<reference evidence="1" key="1">
    <citation type="submission" date="2022-10" db="EMBL/GenBank/DDBJ databases">
        <title>Tapping the CABI collections for fungal endophytes: first genome assemblies for Collariella, Neodidymelliopsis, Ascochyta clinopodiicola, Didymella pomorum, Didymosphaeria variabile, Neocosmospora piperis and Neocucurbitaria cava.</title>
        <authorList>
            <person name="Hill R."/>
        </authorList>
    </citation>
    <scope>NUCLEOTIDE SEQUENCE</scope>
    <source>
        <strain evidence="1">IMI 355091</strain>
    </source>
</reference>
<dbReference type="Proteomes" id="UP001140510">
    <property type="component" value="Unassembled WGS sequence"/>
</dbReference>
<name>A0A9W8Z9J8_9PLEO</name>
<evidence type="ECO:0000313" key="2">
    <source>
        <dbReference type="Proteomes" id="UP001140510"/>
    </source>
</evidence>
<protein>
    <submittedName>
        <fullName evidence="1">Uncharacterized protein</fullName>
    </submittedName>
</protein>
<accession>A0A9W8Z9J8</accession>
<evidence type="ECO:0000313" key="1">
    <source>
        <dbReference type="EMBL" id="KAJ4402873.1"/>
    </source>
</evidence>
<proteinExistence type="predicted"/>
<keyword evidence="2" id="KW-1185">Reference proteome</keyword>
<comment type="caution">
    <text evidence="1">The sequence shown here is derived from an EMBL/GenBank/DDBJ whole genome shotgun (WGS) entry which is preliminary data.</text>
</comment>